<accession>X1FP42</accession>
<gene>
    <name evidence="1" type="ORF">S03H2_04815</name>
</gene>
<protein>
    <submittedName>
        <fullName evidence="1">Uncharacterized protein</fullName>
    </submittedName>
</protein>
<sequence>MLAFCVRGIAETSSLSQIYLLGKGIKDLDKDNLGEKVSLNIIIPDMPTAHELAIAGDIAARANLESLVIDFSLVKKESEVKSIQNLENPIIIGTNLKWIKKLKKAKKINLPKLEYNQGLVSLLYYKNKPLVVLIAGSEEALLRAGRSFFLRWPYLWEIWG</sequence>
<evidence type="ECO:0000313" key="1">
    <source>
        <dbReference type="EMBL" id="GAH22513.1"/>
    </source>
</evidence>
<dbReference type="EMBL" id="BARU01001950">
    <property type="protein sequence ID" value="GAH22513.1"/>
    <property type="molecule type" value="Genomic_DNA"/>
</dbReference>
<organism evidence="1">
    <name type="scientific">marine sediment metagenome</name>
    <dbReference type="NCBI Taxonomy" id="412755"/>
    <lineage>
        <taxon>unclassified sequences</taxon>
        <taxon>metagenomes</taxon>
        <taxon>ecological metagenomes</taxon>
    </lineage>
</organism>
<dbReference type="AlphaFoldDB" id="X1FP42"/>
<feature type="non-terminal residue" evidence="1">
    <location>
        <position position="160"/>
    </location>
</feature>
<reference evidence="1" key="1">
    <citation type="journal article" date="2014" name="Front. Microbiol.">
        <title>High frequency of phylogenetically diverse reductive dehalogenase-homologous genes in deep subseafloor sedimentary metagenomes.</title>
        <authorList>
            <person name="Kawai M."/>
            <person name="Futagami T."/>
            <person name="Toyoda A."/>
            <person name="Takaki Y."/>
            <person name="Nishi S."/>
            <person name="Hori S."/>
            <person name="Arai W."/>
            <person name="Tsubouchi T."/>
            <person name="Morono Y."/>
            <person name="Uchiyama I."/>
            <person name="Ito T."/>
            <person name="Fujiyama A."/>
            <person name="Inagaki F."/>
            <person name="Takami H."/>
        </authorList>
    </citation>
    <scope>NUCLEOTIDE SEQUENCE</scope>
    <source>
        <strain evidence="1">Expedition CK06-06</strain>
    </source>
</reference>
<name>X1FP42_9ZZZZ</name>
<comment type="caution">
    <text evidence="1">The sequence shown here is derived from an EMBL/GenBank/DDBJ whole genome shotgun (WGS) entry which is preliminary data.</text>
</comment>
<proteinExistence type="predicted"/>